<reference evidence="2" key="1">
    <citation type="submission" date="2019-12" db="EMBL/GenBank/DDBJ databases">
        <title>An insight into the sialome of adult female Ixodes ricinus ticks feeding for 6 days.</title>
        <authorList>
            <person name="Perner J."/>
            <person name="Ribeiro J.M.C."/>
        </authorList>
    </citation>
    <scope>NUCLEOTIDE SEQUENCE</scope>
    <source>
        <strain evidence="2">Semi-engorged</strain>
        <tissue evidence="2">Salivary glands</tissue>
    </source>
</reference>
<sequence length="183" mass="19676">MGGFKRSWSQVTASASGSLPSSRALAKPVRTASSPPKTRPVVIRSKASWGPTRRVSQVTPPQAGKIPIRRCTNWTCASGVRSRKSGTAVSSAAPPRARPSTRATVNIRSLENLTSVSCMRCAICRPSSLVPMALIVTRFPPELKKPPSPRRMTALPICHCSRRPTMSCSSSIISPDMQFLFSG</sequence>
<organism evidence="2">
    <name type="scientific">Ixodes ricinus</name>
    <name type="common">Common tick</name>
    <name type="synonym">Acarus ricinus</name>
    <dbReference type="NCBI Taxonomy" id="34613"/>
    <lineage>
        <taxon>Eukaryota</taxon>
        <taxon>Metazoa</taxon>
        <taxon>Ecdysozoa</taxon>
        <taxon>Arthropoda</taxon>
        <taxon>Chelicerata</taxon>
        <taxon>Arachnida</taxon>
        <taxon>Acari</taxon>
        <taxon>Parasitiformes</taxon>
        <taxon>Ixodida</taxon>
        <taxon>Ixodoidea</taxon>
        <taxon>Ixodidae</taxon>
        <taxon>Ixodinae</taxon>
        <taxon>Ixodes</taxon>
    </lineage>
</organism>
<name>A0A6B0V1T3_IXORI</name>
<accession>A0A6B0V1T3</accession>
<proteinExistence type="predicted"/>
<dbReference type="EMBL" id="GIFC01013225">
    <property type="protein sequence ID" value="MXU95308.1"/>
    <property type="molecule type" value="Transcribed_RNA"/>
</dbReference>
<evidence type="ECO:0000256" key="1">
    <source>
        <dbReference type="SAM" id="MobiDB-lite"/>
    </source>
</evidence>
<evidence type="ECO:0000313" key="2">
    <source>
        <dbReference type="EMBL" id="MXU95308.1"/>
    </source>
</evidence>
<feature type="compositionally biased region" description="Polar residues" evidence="1">
    <location>
        <begin position="7"/>
        <end position="21"/>
    </location>
</feature>
<protein>
    <submittedName>
        <fullName evidence="2">Uncharacterized protein</fullName>
    </submittedName>
</protein>
<feature type="region of interest" description="Disordered" evidence="1">
    <location>
        <begin position="1"/>
        <end position="61"/>
    </location>
</feature>
<dbReference type="AlphaFoldDB" id="A0A6B0V1T3"/>